<evidence type="ECO:0000256" key="6">
    <source>
        <dbReference type="ARBA" id="ARBA00023316"/>
    </source>
</evidence>
<evidence type="ECO:0000256" key="5">
    <source>
        <dbReference type="ARBA" id="ARBA00023239"/>
    </source>
</evidence>
<keyword evidence="4 7" id="KW-0472">Membrane</keyword>
<organism evidence="8 9">
    <name type="scientific">Futiania mangrovi</name>
    <dbReference type="NCBI Taxonomy" id="2959716"/>
    <lineage>
        <taxon>Bacteria</taxon>
        <taxon>Pseudomonadati</taxon>
        <taxon>Pseudomonadota</taxon>
        <taxon>Alphaproteobacteria</taxon>
        <taxon>Futianiales</taxon>
        <taxon>Futianiaceae</taxon>
        <taxon>Futiania</taxon>
    </lineage>
</organism>
<accession>A0A9J6P828</accession>
<dbReference type="Gene3D" id="3.30.1490.480">
    <property type="entry name" value="Endolytic murein transglycosylase"/>
    <property type="match status" value="1"/>
</dbReference>
<dbReference type="HAMAP" id="MF_02065">
    <property type="entry name" value="MltG"/>
    <property type="match status" value="1"/>
</dbReference>
<evidence type="ECO:0000256" key="4">
    <source>
        <dbReference type="ARBA" id="ARBA00023136"/>
    </source>
</evidence>
<comment type="function">
    <text evidence="7">Functions as a peptidoglycan terminase that cleaves nascent peptidoglycan strands endolytically to terminate their elongation.</text>
</comment>
<gene>
    <name evidence="7 8" type="primary">mltG</name>
    <name evidence="8" type="ORF">NJQ99_04410</name>
</gene>
<dbReference type="PANTHER" id="PTHR30518">
    <property type="entry name" value="ENDOLYTIC MUREIN TRANSGLYCOSYLASE"/>
    <property type="match status" value="1"/>
</dbReference>
<keyword evidence="6 7" id="KW-0961">Cell wall biogenesis/degradation</keyword>
<dbReference type="GO" id="GO:0071555">
    <property type="term" value="P:cell wall organization"/>
    <property type="evidence" value="ECO:0007669"/>
    <property type="project" value="UniProtKB-KW"/>
</dbReference>
<dbReference type="EC" id="4.2.2.29" evidence="7"/>
<dbReference type="GO" id="GO:0005886">
    <property type="term" value="C:plasma membrane"/>
    <property type="evidence" value="ECO:0007669"/>
    <property type="project" value="UniProtKB-UniRule"/>
</dbReference>
<dbReference type="Pfam" id="PF02618">
    <property type="entry name" value="YceG"/>
    <property type="match status" value="1"/>
</dbReference>
<dbReference type="GO" id="GO:0009252">
    <property type="term" value="P:peptidoglycan biosynthetic process"/>
    <property type="evidence" value="ECO:0007669"/>
    <property type="project" value="UniProtKB-UniRule"/>
</dbReference>
<keyword evidence="5 7" id="KW-0456">Lyase</keyword>
<dbReference type="CDD" id="cd08010">
    <property type="entry name" value="MltG_like"/>
    <property type="match status" value="1"/>
</dbReference>
<dbReference type="InterPro" id="IPR003770">
    <property type="entry name" value="MLTG-like"/>
</dbReference>
<proteinExistence type="inferred from homology"/>
<dbReference type="Proteomes" id="UP001055804">
    <property type="component" value="Unassembled WGS sequence"/>
</dbReference>
<sequence length="328" mass="35048">MRVLSTLLSGLLLIVLIAGGVALYGAHLFQAPGTTDEPVVVQIPRGTGLGGTAAILDEAGVISDRTVFVTATRVRRQAGAIKAGEYEIPAGASMASILDLLIAGKTVQHRLTIPEGLTVAEALDLVRAHVVLTGDLTVAPSEGMMKPDTYLFGRGETRDGLVTRMVEAQRETLARLWEGRQEGLPIATPEEALTLASIVEKETGLAEERPRVAAVFVNRLRKGMLLQSDPTVIYGVTMGSGPLGRPIRRSDLRNDNPYNTYVRAGLPPGPIALPGEAAIAAVLDPPETTDLFFVADGTGGHAFAETLAEHNRNVARWRRIERERNGNN</sequence>
<keyword evidence="2 7" id="KW-0812">Transmembrane</keyword>
<keyword evidence="7" id="KW-0997">Cell inner membrane</keyword>
<dbReference type="GO" id="GO:0008932">
    <property type="term" value="F:lytic endotransglycosylase activity"/>
    <property type="evidence" value="ECO:0007669"/>
    <property type="project" value="UniProtKB-UniRule"/>
</dbReference>
<name>A0A9J6P828_9PROT</name>
<comment type="caution">
    <text evidence="8">The sequence shown here is derived from an EMBL/GenBank/DDBJ whole genome shotgun (WGS) entry which is preliminary data.</text>
</comment>
<dbReference type="PANTHER" id="PTHR30518:SF2">
    <property type="entry name" value="ENDOLYTIC MUREIN TRANSGLYCOSYLASE"/>
    <property type="match status" value="1"/>
</dbReference>
<keyword evidence="1 7" id="KW-1003">Cell membrane</keyword>
<evidence type="ECO:0000256" key="7">
    <source>
        <dbReference type="HAMAP-Rule" id="MF_02065"/>
    </source>
</evidence>
<feature type="site" description="Important for catalytic activity" evidence="7">
    <location>
        <position position="202"/>
    </location>
</feature>
<dbReference type="RefSeq" id="WP_269331582.1">
    <property type="nucleotide sequence ID" value="NZ_JAMZFT010000001.1"/>
</dbReference>
<evidence type="ECO:0000313" key="8">
    <source>
        <dbReference type="EMBL" id="MCP1335644.1"/>
    </source>
</evidence>
<keyword evidence="3 7" id="KW-1133">Transmembrane helix</keyword>
<evidence type="ECO:0000256" key="2">
    <source>
        <dbReference type="ARBA" id="ARBA00022692"/>
    </source>
</evidence>
<evidence type="ECO:0000256" key="1">
    <source>
        <dbReference type="ARBA" id="ARBA00022475"/>
    </source>
</evidence>
<comment type="catalytic activity">
    <reaction evidence="7">
        <text>a peptidoglycan chain = a peptidoglycan chain with N-acetyl-1,6-anhydromuramyl-[peptide] at the reducing end + a peptidoglycan chain with N-acetylglucosamine at the non-reducing end.</text>
        <dbReference type="EC" id="4.2.2.29"/>
    </reaction>
</comment>
<dbReference type="EMBL" id="JAMZFT010000001">
    <property type="protein sequence ID" value="MCP1335644.1"/>
    <property type="molecule type" value="Genomic_DNA"/>
</dbReference>
<dbReference type="AlphaFoldDB" id="A0A9J6P828"/>
<dbReference type="Gene3D" id="3.30.160.60">
    <property type="entry name" value="Classic Zinc Finger"/>
    <property type="match status" value="1"/>
</dbReference>
<dbReference type="NCBIfam" id="TIGR00247">
    <property type="entry name" value="endolytic transglycosylase MltG"/>
    <property type="match status" value="1"/>
</dbReference>
<keyword evidence="9" id="KW-1185">Reference proteome</keyword>
<evidence type="ECO:0000313" key="9">
    <source>
        <dbReference type="Proteomes" id="UP001055804"/>
    </source>
</evidence>
<comment type="similarity">
    <text evidence="7">Belongs to the transglycosylase MltG family.</text>
</comment>
<reference evidence="8" key="1">
    <citation type="submission" date="2022-06" db="EMBL/GenBank/DDBJ databases">
        <title>Isolation and Genomics of Futiania mangrovii gen. nov., sp. nov., a Rare and Metabolically-versatile member in the Class Alphaproteobacteria.</title>
        <authorList>
            <person name="Liu L."/>
            <person name="Huang W.-C."/>
            <person name="Pan J."/>
            <person name="Li J."/>
            <person name="Huang Y."/>
            <person name="Du H."/>
            <person name="Liu Y."/>
            <person name="Li M."/>
        </authorList>
    </citation>
    <scope>NUCLEOTIDE SEQUENCE</scope>
    <source>
        <strain evidence="8">FT118</strain>
    </source>
</reference>
<protein>
    <recommendedName>
        <fullName evidence="7">Endolytic murein transglycosylase</fullName>
        <ecNumber evidence="7">4.2.2.29</ecNumber>
    </recommendedName>
    <alternativeName>
        <fullName evidence="7">Peptidoglycan lytic transglycosylase</fullName>
    </alternativeName>
    <alternativeName>
        <fullName evidence="7">Peptidoglycan polymerization terminase</fullName>
    </alternativeName>
</protein>
<evidence type="ECO:0000256" key="3">
    <source>
        <dbReference type="ARBA" id="ARBA00022989"/>
    </source>
</evidence>